<dbReference type="AlphaFoldDB" id="A0A2H3EW04"/>
<accession>A0A2H3EW04</accession>
<proteinExistence type="predicted"/>
<evidence type="ECO:0000313" key="1">
    <source>
        <dbReference type="EMBL" id="PBL04488.1"/>
    </source>
</evidence>
<protein>
    <submittedName>
        <fullName evidence="1">Uncharacterized protein</fullName>
    </submittedName>
</protein>
<dbReference type="EMBL" id="KZ293644">
    <property type="protein sequence ID" value="PBL04488.1"/>
    <property type="molecule type" value="Genomic_DNA"/>
</dbReference>
<dbReference type="InParanoid" id="A0A2H3EW04"/>
<sequence length="124" mass="14614">MSSQPIINLRYFIPPFCGNITMVLSMPGPNEKSMLRFENSTDPEELDRFFARLEELLDKCETTDIKKKKYAVIYTNIKMEKQWKILEHYVTGTFKEFKKDILDSYDGTLADDHDTMQEMKQLVC</sequence>
<evidence type="ECO:0000313" key="2">
    <source>
        <dbReference type="Proteomes" id="UP000217790"/>
    </source>
</evidence>
<dbReference type="OrthoDB" id="2962718at2759"/>
<gene>
    <name evidence="1" type="ORF">ARMGADRAFT_1070936</name>
</gene>
<keyword evidence="2" id="KW-1185">Reference proteome</keyword>
<organism evidence="1 2">
    <name type="scientific">Armillaria gallica</name>
    <name type="common">Bulbous honey fungus</name>
    <name type="synonym">Armillaria bulbosa</name>
    <dbReference type="NCBI Taxonomy" id="47427"/>
    <lineage>
        <taxon>Eukaryota</taxon>
        <taxon>Fungi</taxon>
        <taxon>Dikarya</taxon>
        <taxon>Basidiomycota</taxon>
        <taxon>Agaricomycotina</taxon>
        <taxon>Agaricomycetes</taxon>
        <taxon>Agaricomycetidae</taxon>
        <taxon>Agaricales</taxon>
        <taxon>Marasmiineae</taxon>
        <taxon>Physalacriaceae</taxon>
        <taxon>Armillaria</taxon>
    </lineage>
</organism>
<name>A0A2H3EW04_ARMGA</name>
<dbReference type="Proteomes" id="UP000217790">
    <property type="component" value="Unassembled WGS sequence"/>
</dbReference>
<reference evidence="2" key="1">
    <citation type="journal article" date="2017" name="Nat. Ecol. Evol.">
        <title>Genome expansion and lineage-specific genetic innovations in the forest pathogenic fungi Armillaria.</title>
        <authorList>
            <person name="Sipos G."/>
            <person name="Prasanna A.N."/>
            <person name="Walter M.C."/>
            <person name="O'Connor E."/>
            <person name="Balint B."/>
            <person name="Krizsan K."/>
            <person name="Kiss B."/>
            <person name="Hess J."/>
            <person name="Varga T."/>
            <person name="Slot J."/>
            <person name="Riley R."/>
            <person name="Boka B."/>
            <person name="Rigling D."/>
            <person name="Barry K."/>
            <person name="Lee J."/>
            <person name="Mihaltcheva S."/>
            <person name="LaButti K."/>
            <person name="Lipzen A."/>
            <person name="Waldron R."/>
            <person name="Moloney N.M."/>
            <person name="Sperisen C."/>
            <person name="Kredics L."/>
            <person name="Vagvoelgyi C."/>
            <person name="Patrignani A."/>
            <person name="Fitzpatrick D."/>
            <person name="Nagy I."/>
            <person name="Doyle S."/>
            <person name="Anderson J.B."/>
            <person name="Grigoriev I.V."/>
            <person name="Gueldener U."/>
            <person name="Muensterkoetter M."/>
            <person name="Nagy L.G."/>
        </authorList>
    </citation>
    <scope>NUCLEOTIDE SEQUENCE [LARGE SCALE GENOMIC DNA]</scope>
    <source>
        <strain evidence="2">Ar21-2</strain>
    </source>
</reference>